<feature type="domain" description="Major facilitator superfamily (MFS) profile" evidence="6">
    <location>
        <begin position="50"/>
        <end position="176"/>
    </location>
</feature>
<evidence type="ECO:0000256" key="1">
    <source>
        <dbReference type="ARBA" id="ARBA00004141"/>
    </source>
</evidence>
<dbReference type="GeneID" id="25290190"/>
<comment type="subcellular location">
    <subcellularLocation>
        <location evidence="1">Membrane</location>
        <topology evidence="1">Multi-pass membrane protein</topology>
    </subcellularLocation>
</comment>
<dbReference type="PROSITE" id="PS50850">
    <property type="entry name" value="MFS"/>
    <property type="match status" value="1"/>
</dbReference>
<reference evidence="7 8" key="1">
    <citation type="submission" date="2015-01" db="EMBL/GenBank/DDBJ databases">
        <title>The Genome Sequence of Rhinocladiella mackenzie CBS 650.93.</title>
        <authorList>
            <consortium name="The Broad Institute Genomics Platform"/>
            <person name="Cuomo C."/>
            <person name="de Hoog S."/>
            <person name="Gorbushina A."/>
            <person name="Stielow B."/>
            <person name="Teixiera M."/>
            <person name="Abouelleil A."/>
            <person name="Chapman S.B."/>
            <person name="Priest M."/>
            <person name="Young S.K."/>
            <person name="Wortman J."/>
            <person name="Nusbaum C."/>
            <person name="Birren B."/>
        </authorList>
    </citation>
    <scope>NUCLEOTIDE SEQUENCE [LARGE SCALE GENOMIC DNA]</scope>
    <source>
        <strain evidence="7 8">CBS 650.93</strain>
    </source>
</reference>
<dbReference type="HOGENOM" id="CLU_1526004_0_0_1"/>
<dbReference type="AlphaFoldDB" id="A0A0D2IW41"/>
<feature type="transmembrane region" description="Helical" evidence="5">
    <location>
        <begin position="118"/>
        <end position="137"/>
    </location>
</feature>
<accession>A0A0D2IW41</accession>
<keyword evidence="2 5" id="KW-0812">Transmembrane</keyword>
<evidence type="ECO:0000313" key="7">
    <source>
        <dbReference type="EMBL" id="KIX07466.1"/>
    </source>
</evidence>
<dbReference type="SUPFAM" id="SSF103473">
    <property type="entry name" value="MFS general substrate transporter"/>
    <property type="match status" value="1"/>
</dbReference>
<name>A0A0D2IW41_9EURO</name>
<gene>
    <name evidence="7" type="ORF">Z518_02119</name>
</gene>
<evidence type="ECO:0000256" key="4">
    <source>
        <dbReference type="ARBA" id="ARBA00023136"/>
    </source>
</evidence>
<dbReference type="EMBL" id="KN847476">
    <property type="protein sequence ID" value="KIX07466.1"/>
    <property type="molecule type" value="Genomic_DNA"/>
</dbReference>
<dbReference type="Proteomes" id="UP000053617">
    <property type="component" value="Unassembled WGS sequence"/>
</dbReference>
<dbReference type="Gene3D" id="1.20.1250.20">
    <property type="entry name" value="MFS general substrate transporter like domains"/>
    <property type="match status" value="1"/>
</dbReference>
<dbReference type="PANTHER" id="PTHR23501:SF195">
    <property type="entry name" value="PEP5"/>
    <property type="match status" value="1"/>
</dbReference>
<feature type="transmembrane region" description="Helical" evidence="5">
    <location>
        <begin position="143"/>
        <end position="163"/>
    </location>
</feature>
<keyword evidence="8" id="KW-1185">Reference proteome</keyword>
<dbReference type="PANTHER" id="PTHR23501">
    <property type="entry name" value="MAJOR FACILITATOR SUPERFAMILY"/>
    <property type="match status" value="1"/>
</dbReference>
<dbReference type="InterPro" id="IPR020846">
    <property type="entry name" value="MFS_dom"/>
</dbReference>
<evidence type="ECO:0000256" key="3">
    <source>
        <dbReference type="ARBA" id="ARBA00022989"/>
    </source>
</evidence>
<keyword evidence="4 5" id="KW-0472">Membrane</keyword>
<evidence type="ECO:0000256" key="2">
    <source>
        <dbReference type="ARBA" id="ARBA00022692"/>
    </source>
</evidence>
<protein>
    <recommendedName>
        <fullName evidence="6">Major facilitator superfamily (MFS) profile domain-containing protein</fullName>
    </recommendedName>
</protein>
<dbReference type="InterPro" id="IPR036259">
    <property type="entry name" value="MFS_trans_sf"/>
</dbReference>
<sequence>MVTETSAERLEGTHAIKKTQQNEFQVEEVEKSVDLVYEDVDEEPELHMRTWIVLGSMFWLDLVQLIALQGPPAMLDYIGNSFGDTQTQTWIPNALALIQVVLRPIISAASDTFQVRKSLLVGSCVVSFVGSAIASGSNNIHRVVVAQVLIGFGFAAVLLSYCVPSEIVPGRWRPGE</sequence>
<dbReference type="OrthoDB" id="2587356at2759"/>
<dbReference type="GO" id="GO:0022857">
    <property type="term" value="F:transmembrane transporter activity"/>
    <property type="evidence" value="ECO:0007669"/>
    <property type="project" value="InterPro"/>
</dbReference>
<keyword evidence="3 5" id="KW-1133">Transmembrane helix</keyword>
<proteinExistence type="predicted"/>
<evidence type="ECO:0000313" key="8">
    <source>
        <dbReference type="Proteomes" id="UP000053617"/>
    </source>
</evidence>
<dbReference type="VEuPathDB" id="FungiDB:Z518_02119"/>
<dbReference type="GO" id="GO:0005886">
    <property type="term" value="C:plasma membrane"/>
    <property type="evidence" value="ECO:0007669"/>
    <property type="project" value="TreeGrafter"/>
</dbReference>
<organism evidence="7 8">
    <name type="scientific">Rhinocladiella mackenziei CBS 650.93</name>
    <dbReference type="NCBI Taxonomy" id="1442369"/>
    <lineage>
        <taxon>Eukaryota</taxon>
        <taxon>Fungi</taxon>
        <taxon>Dikarya</taxon>
        <taxon>Ascomycota</taxon>
        <taxon>Pezizomycotina</taxon>
        <taxon>Eurotiomycetes</taxon>
        <taxon>Chaetothyriomycetidae</taxon>
        <taxon>Chaetothyriales</taxon>
        <taxon>Herpotrichiellaceae</taxon>
        <taxon>Rhinocladiella</taxon>
    </lineage>
</organism>
<dbReference type="RefSeq" id="XP_013274602.1">
    <property type="nucleotide sequence ID" value="XM_013419148.1"/>
</dbReference>
<evidence type="ECO:0000259" key="6">
    <source>
        <dbReference type="PROSITE" id="PS50850"/>
    </source>
</evidence>
<evidence type="ECO:0000256" key="5">
    <source>
        <dbReference type="SAM" id="Phobius"/>
    </source>
</evidence>